<evidence type="ECO:0000313" key="2">
    <source>
        <dbReference type="EMBL" id="MFC3228872.1"/>
    </source>
</evidence>
<keyword evidence="3" id="KW-1185">Reference proteome</keyword>
<accession>A0ABV7L3L4</accession>
<feature type="chain" id="PRO_5046287653" evidence="1">
    <location>
        <begin position="21"/>
        <end position="153"/>
    </location>
</feature>
<protein>
    <submittedName>
        <fullName evidence="2">YHS domain-containing (Seleno)protein</fullName>
    </submittedName>
</protein>
<organism evidence="2 3">
    <name type="scientific">Marinibaculum pumilum</name>
    <dbReference type="NCBI Taxonomy" id="1766165"/>
    <lineage>
        <taxon>Bacteria</taxon>
        <taxon>Pseudomonadati</taxon>
        <taxon>Pseudomonadota</taxon>
        <taxon>Alphaproteobacteria</taxon>
        <taxon>Rhodospirillales</taxon>
        <taxon>Rhodospirillaceae</taxon>
        <taxon>Marinibaculum</taxon>
    </lineage>
</organism>
<name>A0ABV7L3L4_9PROT</name>
<dbReference type="RefSeq" id="WP_379902391.1">
    <property type="nucleotide sequence ID" value="NZ_JBHRTR010000028.1"/>
</dbReference>
<sequence length="153" mass="16476">MKIIALVAALLLAGTSLALARPDVNVDADGVGAHGYDLVAYLSEDAPVEGRRAHQVTHDGILYRFASAANAAAFAAEPARHLPAYGGFCAYGVAMGRKFDTKPIAWKIVDGRLYLELDQGIRAVWLREVPRNIAIADRIWPEIEQVPAAQLGN</sequence>
<dbReference type="EMBL" id="JBHRTR010000028">
    <property type="protein sequence ID" value="MFC3228872.1"/>
    <property type="molecule type" value="Genomic_DNA"/>
</dbReference>
<dbReference type="NCBIfam" id="NF041384">
    <property type="entry name" value="YHS_seleno_dom"/>
    <property type="match status" value="1"/>
</dbReference>
<evidence type="ECO:0000256" key="1">
    <source>
        <dbReference type="SAM" id="SignalP"/>
    </source>
</evidence>
<keyword evidence="1" id="KW-0732">Signal</keyword>
<proteinExistence type="predicted"/>
<dbReference type="Proteomes" id="UP001595528">
    <property type="component" value="Unassembled WGS sequence"/>
</dbReference>
<evidence type="ECO:0000313" key="3">
    <source>
        <dbReference type="Proteomes" id="UP001595528"/>
    </source>
</evidence>
<feature type="signal peptide" evidence="1">
    <location>
        <begin position="1"/>
        <end position="20"/>
    </location>
</feature>
<comment type="caution">
    <text evidence="2">The sequence shown here is derived from an EMBL/GenBank/DDBJ whole genome shotgun (WGS) entry which is preliminary data.</text>
</comment>
<gene>
    <name evidence="2" type="ORF">ACFOGJ_16625</name>
</gene>
<reference evidence="3" key="1">
    <citation type="journal article" date="2019" name="Int. J. Syst. Evol. Microbiol.">
        <title>The Global Catalogue of Microorganisms (GCM) 10K type strain sequencing project: providing services to taxonomists for standard genome sequencing and annotation.</title>
        <authorList>
            <consortium name="The Broad Institute Genomics Platform"/>
            <consortium name="The Broad Institute Genome Sequencing Center for Infectious Disease"/>
            <person name="Wu L."/>
            <person name="Ma J."/>
        </authorList>
    </citation>
    <scope>NUCLEOTIDE SEQUENCE [LARGE SCALE GENOMIC DNA]</scope>
    <source>
        <strain evidence="3">KCTC 42964</strain>
    </source>
</reference>